<dbReference type="PROSITE" id="PS51043">
    <property type="entry name" value="DDHD"/>
    <property type="match status" value="1"/>
</dbReference>
<keyword evidence="4" id="KW-1185">Reference proteome</keyword>
<dbReference type="EMBL" id="CAUYUJ010006736">
    <property type="protein sequence ID" value="CAK0818490.1"/>
    <property type="molecule type" value="Genomic_DNA"/>
</dbReference>
<reference evidence="3" key="1">
    <citation type="submission" date="2023-10" db="EMBL/GenBank/DDBJ databases">
        <authorList>
            <person name="Chen Y."/>
            <person name="Shah S."/>
            <person name="Dougan E. K."/>
            <person name="Thang M."/>
            <person name="Chan C."/>
        </authorList>
    </citation>
    <scope>NUCLEOTIDE SEQUENCE [LARGE SCALE GENOMIC DNA]</scope>
</reference>
<gene>
    <name evidence="3" type="ORF">PCOR1329_LOCUS20748</name>
</gene>
<accession>A0ABN9RHD9</accession>
<proteinExistence type="predicted"/>
<dbReference type="PANTHER" id="PTHR23509:SF10">
    <property type="entry name" value="LD21067P"/>
    <property type="match status" value="1"/>
</dbReference>
<comment type="caution">
    <text evidence="3">The sequence shown here is derived from an EMBL/GenBank/DDBJ whole genome shotgun (WGS) entry which is preliminary data.</text>
</comment>
<dbReference type="SMART" id="SM01127">
    <property type="entry name" value="DDHD"/>
    <property type="match status" value="1"/>
</dbReference>
<name>A0ABN9RHD9_9DINO</name>
<dbReference type="Proteomes" id="UP001189429">
    <property type="component" value="Unassembled WGS sequence"/>
</dbReference>
<evidence type="ECO:0000256" key="1">
    <source>
        <dbReference type="SAM" id="MobiDB-lite"/>
    </source>
</evidence>
<protein>
    <recommendedName>
        <fullName evidence="2">DDHD domain-containing protein</fullName>
    </recommendedName>
</protein>
<feature type="region of interest" description="Disordered" evidence="1">
    <location>
        <begin position="161"/>
        <end position="185"/>
    </location>
</feature>
<evidence type="ECO:0000313" key="3">
    <source>
        <dbReference type="EMBL" id="CAK0818490.1"/>
    </source>
</evidence>
<dbReference type="InterPro" id="IPR058055">
    <property type="entry name" value="PA-PLA1"/>
</dbReference>
<dbReference type="Pfam" id="PF02862">
    <property type="entry name" value="DDHD"/>
    <property type="match status" value="2"/>
</dbReference>
<evidence type="ECO:0000259" key="2">
    <source>
        <dbReference type="PROSITE" id="PS51043"/>
    </source>
</evidence>
<sequence>MAAAPAREIGLAQAAAPAVGGAGPRPPGAAAAQCPVPRCFFSVGSPLGMFLSIRLSHQRRSPARYFQGLDVRWPAGMVGRGWRFFNVFHPDDPIAYRVEPLLNPQYTPMQPRVVPHQGGLRWHHQINQWFRGSSKTWVDGSNSQESDGRPLEDVLLVPTAEDADGAPPSAMNFLDKEDKPGRPPQSVAVDRLDYALQESAFESMNELLSAINSHFHYWINEDLHHFVVDQLLECLEGGVTAPAR</sequence>
<dbReference type="InterPro" id="IPR004177">
    <property type="entry name" value="DDHD_dom"/>
</dbReference>
<organism evidence="3 4">
    <name type="scientific">Prorocentrum cordatum</name>
    <dbReference type="NCBI Taxonomy" id="2364126"/>
    <lineage>
        <taxon>Eukaryota</taxon>
        <taxon>Sar</taxon>
        <taxon>Alveolata</taxon>
        <taxon>Dinophyceae</taxon>
        <taxon>Prorocentrales</taxon>
        <taxon>Prorocentraceae</taxon>
        <taxon>Prorocentrum</taxon>
    </lineage>
</organism>
<dbReference type="PANTHER" id="PTHR23509">
    <property type="entry name" value="PA-PL1 PHOSPHOLIPASE FAMILY"/>
    <property type="match status" value="1"/>
</dbReference>
<evidence type="ECO:0000313" key="4">
    <source>
        <dbReference type="Proteomes" id="UP001189429"/>
    </source>
</evidence>
<feature type="domain" description="DDHD" evidence="2">
    <location>
        <begin position="33"/>
        <end position="233"/>
    </location>
</feature>